<organism evidence="7 8">
    <name type="scientific">Komagataeibacter europaeus NBRC 3261</name>
    <dbReference type="NCBI Taxonomy" id="1234669"/>
    <lineage>
        <taxon>Bacteria</taxon>
        <taxon>Pseudomonadati</taxon>
        <taxon>Pseudomonadota</taxon>
        <taxon>Alphaproteobacteria</taxon>
        <taxon>Acetobacterales</taxon>
        <taxon>Acetobacteraceae</taxon>
        <taxon>Komagataeibacter</taxon>
    </lineage>
</organism>
<dbReference type="EMBL" id="BANI01000216">
    <property type="protein sequence ID" value="GAN97772.1"/>
    <property type="molecule type" value="Genomic_DNA"/>
</dbReference>
<dbReference type="Gene3D" id="3.30.450.40">
    <property type="match status" value="1"/>
</dbReference>
<comment type="caution">
    <text evidence="7">The sequence shown here is derived from an EMBL/GenBank/DDBJ whole genome shotgun (WGS) entry which is preliminary data.</text>
</comment>
<evidence type="ECO:0000256" key="5">
    <source>
        <dbReference type="HAMAP-Rule" id="MF_00081"/>
    </source>
</evidence>
<sequence length="367" mass="39194">MDTCNTGGMAMENRPQVSQPALLSGLDARSAAILREIVEQYVETGEPMGSRTLSQRLPLSLSPATIRNVMADLTDAGLLFSPHASAGRLPTEKGVRLFVDGLLQFGNLSEEERESIAGMLDVKGRSLEDTLAQASSMLSGLSSAAGLVMAPKSDGATIKHIEFVALGPGRALVILVSADGQVENRVIETPPGLPPSALVEAGNYLNAHLSGQTLDRLRETVSTDMTANRNELDHLTAEVVESGLATWSDADERGGTLFIRGQGRLLADVTEIERLTTIQMLFERLETQETMLRLLDLARESEGVRIFIGAESGLFGMAGMSVVVAPARTDSNRIVGAIGVIGPTRINYARIIPVVDYTARVIGRMLG</sequence>
<evidence type="ECO:0000256" key="2">
    <source>
        <dbReference type="ARBA" id="ARBA00023015"/>
    </source>
</evidence>
<dbReference type="Gene3D" id="3.30.390.60">
    <property type="entry name" value="Heat-inducible transcription repressor hrca homolog, domain 3"/>
    <property type="match status" value="1"/>
</dbReference>
<reference evidence="7 8" key="1">
    <citation type="submission" date="2012-11" db="EMBL/GenBank/DDBJ databases">
        <title>Whole genome sequence of Gluconacetobacter europaeus NBRC3261.</title>
        <authorList>
            <person name="Azuma Y."/>
            <person name="Higashiura N."/>
            <person name="Hirakawa H."/>
            <person name="Matsushita K."/>
        </authorList>
    </citation>
    <scope>NUCLEOTIDE SEQUENCE [LARGE SCALE GENOMIC DNA]</scope>
    <source>
        <strain evidence="7 8">NBRC 3261</strain>
    </source>
</reference>
<evidence type="ECO:0000313" key="7">
    <source>
        <dbReference type="EMBL" id="GAN97772.1"/>
    </source>
</evidence>
<dbReference type="PANTHER" id="PTHR34824">
    <property type="entry name" value="HEAT-INDUCIBLE TRANSCRIPTION REPRESSOR HRCA"/>
    <property type="match status" value="1"/>
</dbReference>
<keyword evidence="3 5" id="KW-0346">Stress response</keyword>
<dbReference type="SUPFAM" id="SSF55781">
    <property type="entry name" value="GAF domain-like"/>
    <property type="match status" value="1"/>
</dbReference>
<keyword evidence="2 5" id="KW-0805">Transcription regulation</keyword>
<dbReference type="SUPFAM" id="SSF46785">
    <property type="entry name" value="Winged helix' DNA-binding domain"/>
    <property type="match status" value="1"/>
</dbReference>
<dbReference type="GO" id="GO:0045892">
    <property type="term" value="P:negative regulation of DNA-templated transcription"/>
    <property type="evidence" value="ECO:0007669"/>
    <property type="project" value="UniProtKB-UniRule"/>
</dbReference>
<evidence type="ECO:0000259" key="6">
    <source>
        <dbReference type="Pfam" id="PF01628"/>
    </source>
</evidence>
<dbReference type="Proteomes" id="UP000032675">
    <property type="component" value="Unassembled WGS sequence"/>
</dbReference>
<proteinExistence type="inferred from homology"/>
<dbReference type="InterPro" id="IPR002571">
    <property type="entry name" value="HrcA"/>
</dbReference>
<evidence type="ECO:0000313" key="8">
    <source>
        <dbReference type="Proteomes" id="UP000032675"/>
    </source>
</evidence>
<dbReference type="PANTHER" id="PTHR34824:SF1">
    <property type="entry name" value="HEAT-INDUCIBLE TRANSCRIPTION REPRESSOR HRCA"/>
    <property type="match status" value="1"/>
</dbReference>
<accession>A0A0D6Q2K1</accession>
<dbReference type="NCBIfam" id="TIGR00331">
    <property type="entry name" value="hrcA"/>
    <property type="match status" value="1"/>
</dbReference>
<keyword evidence="4 5" id="KW-0804">Transcription</keyword>
<comment type="function">
    <text evidence="5">Negative regulator of class I heat shock genes (grpE-dnaK-dnaJ and groELS operons). Prevents heat-shock induction of these operons.</text>
</comment>
<feature type="domain" description="Heat-inducible transcription repressor HrcA C-terminal" evidence="6">
    <location>
        <begin position="128"/>
        <end position="352"/>
    </location>
</feature>
<protein>
    <recommendedName>
        <fullName evidence="5">Heat-inducible transcription repressor HrcA</fullName>
    </recommendedName>
</protein>
<name>A0A0D6Q2K1_KOMEU</name>
<dbReference type="Gene3D" id="1.10.10.10">
    <property type="entry name" value="Winged helix-like DNA-binding domain superfamily/Winged helix DNA-binding domain"/>
    <property type="match status" value="1"/>
</dbReference>
<keyword evidence="1 5" id="KW-0678">Repressor</keyword>
<dbReference type="InterPro" id="IPR021153">
    <property type="entry name" value="HrcA_C"/>
</dbReference>
<dbReference type="HAMAP" id="MF_00081">
    <property type="entry name" value="HrcA"/>
    <property type="match status" value="1"/>
</dbReference>
<dbReference type="InterPro" id="IPR036388">
    <property type="entry name" value="WH-like_DNA-bd_sf"/>
</dbReference>
<gene>
    <name evidence="5" type="primary">hrcA</name>
    <name evidence="7" type="ORF">Geu3261_0254_008</name>
</gene>
<dbReference type="GO" id="GO:0003677">
    <property type="term" value="F:DNA binding"/>
    <property type="evidence" value="ECO:0007669"/>
    <property type="project" value="InterPro"/>
</dbReference>
<evidence type="ECO:0000256" key="1">
    <source>
        <dbReference type="ARBA" id="ARBA00022491"/>
    </source>
</evidence>
<dbReference type="InterPro" id="IPR036390">
    <property type="entry name" value="WH_DNA-bd_sf"/>
</dbReference>
<comment type="similarity">
    <text evidence="5">Belongs to the HrcA family.</text>
</comment>
<evidence type="ECO:0000256" key="3">
    <source>
        <dbReference type="ARBA" id="ARBA00023016"/>
    </source>
</evidence>
<evidence type="ECO:0000256" key="4">
    <source>
        <dbReference type="ARBA" id="ARBA00023163"/>
    </source>
</evidence>
<dbReference type="AlphaFoldDB" id="A0A0D6Q2K1"/>
<dbReference type="InterPro" id="IPR023120">
    <property type="entry name" value="WHTH_transcript_rep_HrcA_IDD"/>
</dbReference>
<dbReference type="Pfam" id="PF01628">
    <property type="entry name" value="HrcA"/>
    <property type="match status" value="1"/>
</dbReference>
<dbReference type="InterPro" id="IPR029016">
    <property type="entry name" value="GAF-like_dom_sf"/>
</dbReference>
<dbReference type="PIRSF" id="PIRSF005485">
    <property type="entry name" value="HrcA"/>
    <property type="match status" value="1"/>
</dbReference>